<evidence type="ECO:0000313" key="6">
    <source>
        <dbReference type="RefSeq" id="XP_029657196.1"/>
    </source>
</evidence>
<evidence type="ECO:0000313" key="5">
    <source>
        <dbReference type="Proteomes" id="UP000515154"/>
    </source>
</evidence>
<protein>
    <recommendedName>
        <fullName evidence="4">60S ribosomal protein L32</fullName>
    </recommendedName>
</protein>
<dbReference type="PANTHER" id="PTHR23413">
    <property type="entry name" value="60S RIBOSOMAL PROTEIN L32 AND DNA-DIRECTED RNA POLYMERASE II, SUBUNIT N"/>
    <property type="match status" value="1"/>
</dbReference>
<keyword evidence="2" id="KW-0689">Ribosomal protein</keyword>
<dbReference type="KEGG" id="osn:115231276"/>
<dbReference type="SMART" id="SM01393">
    <property type="entry name" value="Ribosomal_L32e"/>
    <property type="match status" value="1"/>
</dbReference>
<organism evidence="5 6">
    <name type="scientific">Octopus sinensis</name>
    <name type="common">East Asian common octopus</name>
    <dbReference type="NCBI Taxonomy" id="2607531"/>
    <lineage>
        <taxon>Eukaryota</taxon>
        <taxon>Metazoa</taxon>
        <taxon>Spiralia</taxon>
        <taxon>Lophotrochozoa</taxon>
        <taxon>Mollusca</taxon>
        <taxon>Cephalopoda</taxon>
        <taxon>Coleoidea</taxon>
        <taxon>Octopodiformes</taxon>
        <taxon>Octopoda</taxon>
        <taxon>Incirrata</taxon>
        <taxon>Octopodidae</taxon>
        <taxon>Octopus</taxon>
    </lineage>
</organism>
<dbReference type="Proteomes" id="UP000515154">
    <property type="component" value="Unplaced"/>
</dbReference>
<dbReference type="PROSITE" id="PS00580">
    <property type="entry name" value="RIBOSOMAL_L32E"/>
    <property type="match status" value="1"/>
</dbReference>
<accession>A0A6P7U876</accession>
<dbReference type="GO" id="GO:0006412">
    <property type="term" value="P:translation"/>
    <property type="evidence" value="ECO:0007669"/>
    <property type="project" value="InterPro"/>
</dbReference>
<dbReference type="RefSeq" id="XP_029657196.1">
    <property type="nucleotide sequence ID" value="XM_029801336.1"/>
</dbReference>
<evidence type="ECO:0000256" key="3">
    <source>
        <dbReference type="ARBA" id="ARBA00023274"/>
    </source>
</evidence>
<dbReference type="AlphaFoldDB" id="A0A6P7U876"/>
<dbReference type="PANTHER" id="PTHR23413:SF1">
    <property type="entry name" value="RIBOSOMAL PROTEIN L32"/>
    <property type="match status" value="1"/>
</dbReference>
<dbReference type="GO" id="GO:0003735">
    <property type="term" value="F:structural constituent of ribosome"/>
    <property type="evidence" value="ECO:0007669"/>
    <property type="project" value="InterPro"/>
</dbReference>
<gene>
    <name evidence="6" type="primary">LOC115231276</name>
</gene>
<evidence type="ECO:0000256" key="4">
    <source>
        <dbReference type="ARBA" id="ARBA00035335"/>
    </source>
</evidence>
<dbReference type="SUPFAM" id="SSF52042">
    <property type="entry name" value="Ribosomal protein L32e"/>
    <property type="match status" value="1"/>
</dbReference>
<sequence>MVSSQKISWRHWISNHDEKSIADFNETISLKTEQYGLDNVYNSDESGVFYKTKPLVKSVNNIKIIKKRTKKFVRHQSDRFARVKKNWRKPKGIDNVVRQRCKGTRRTPKIGYGSNKRTKKMLPNGLRKFRINTIKDVDILLMNNGRFCGEIAGTISSRKRKAIVERADQLGVYITNRNAKLRTDLKD</sequence>
<keyword evidence="5" id="KW-1185">Reference proteome</keyword>
<evidence type="ECO:0000256" key="2">
    <source>
        <dbReference type="ARBA" id="ARBA00022980"/>
    </source>
</evidence>
<dbReference type="CDD" id="cd00513">
    <property type="entry name" value="Ribosomal_L32_L32e"/>
    <property type="match status" value="1"/>
</dbReference>
<comment type="similarity">
    <text evidence="1">Belongs to the eukaryotic ribosomal protein eL32 family.</text>
</comment>
<dbReference type="Pfam" id="PF01655">
    <property type="entry name" value="Ribosomal_L32e"/>
    <property type="match status" value="1"/>
</dbReference>
<dbReference type="GO" id="GO:0022625">
    <property type="term" value="C:cytosolic large ribosomal subunit"/>
    <property type="evidence" value="ECO:0007669"/>
    <property type="project" value="TreeGrafter"/>
</dbReference>
<keyword evidence="3" id="KW-0687">Ribonucleoprotein</keyword>
<proteinExistence type="inferred from homology"/>
<reference evidence="6" key="1">
    <citation type="submission" date="2025-08" db="UniProtKB">
        <authorList>
            <consortium name="RefSeq"/>
        </authorList>
    </citation>
    <scope>IDENTIFICATION</scope>
</reference>
<evidence type="ECO:0000256" key="1">
    <source>
        <dbReference type="ARBA" id="ARBA00008431"/>
    </source>
</evidence>
<dbReference type="InterPro" id="IPR018263">
    <property type="entry name" value="Ribosomal_eL32_CS"/>
</dbReference>
<dbReference type="InterPro" id="IPR001515">
    <property type="entry name" value="Ribosomal_eL32"/>
</dbReference>
<name>A0A6P7U876_9MOLL</name>
<dbReference type="InterPro" id="IPR036351">
    <property type="entry name" value="Ribosomal_eL32_sf"/>
</dbReference>